<keyword evidence="11" id="KW-0413">Isomerase</keyword>
<dbReference type="GO" id="GO:0006281">
    <property type="term" value="P:DNA repair"/>
    <property type="evidence" value="ECO:0007669"/>
    <property type="project" value="UniProtKB-UniRule"/>
</dbReference>
<dbReference type="InterPro" id="IPR001650">
    <property type="entry name" value="Helicase_C-like"/>
</dbReference>
<comment type="catalytic activity">
    <reaction evidence="12 15">
        <text>Couples ATP hydrolysis with the unwinding of duplex DNA by translocating in the 3'-5' direction.</text>
        <dbReference type="EC" id="5.6.2.4"/>
    </reaction>
</comment>
<dbReference type="InterPro" id="IPR027417">
    <property type="entry name" value="P-loop_NTPase"/>
</dbReference>
<dbReference type="InterPro" id="IPR012340">
    <property type="entry name" value="NA-bd_OB-fold"/>
</dbReference>
<evidence type="ECO:0000256" key="6">
    <source>
        <dbReference type="ARBA" id="ARBA00022806"/>
    </source>
</evidence>
<keyword evidence="9 15" id="KW-0233">DNA recombination</keyword>
<evidence type="ECO:0000256" key="8">
    <source>
        <dbReference type="ARBA" id="ARBA00023125"/>
    </source>
</evidence>
<dbReference type="AlphaFoldDB" id="A0A1T4JYV8"/>
<dbReference type="OrthoDB" id="9804325at2"/>
<dbReference type="InterPro" id="IPR047112">
    <property type="entry name" value="RecG/Mfd"/>
</dbReference>
<evidence type="ECO:0000256" key="15">
    <source>
        <dbReference type="RuleBase" id="RU363016"/>
    </source>
</evidence>
<feature type="domain" description="Helicase C-terminal" evidence="17">
    <location>
        <begin position="453"/>
        <end position="614"/>
    </location>
</feature>
<organism evidence="18 19">
    <name type="scientific">Garciella nitratireducens DSM 15102</name>
    <dbReference type="NCBI Taxonomy" id="1121911"/>
    <lineage>
        <taxon>Bacteria</taxon>
        <taxon>Bacillati</taxon>
        <taxon>Bacillota</taxon>
        <taxon>Clostridia</taxon>
        <taxon>Eubacteriales</taxon>
        <taxon>Eubacteriaceae</taxon>
        <taxon>Garciella</taxon>
    </lineage>
</organism>
<comment type="similarity">
    <text evidence="1 15">Belongs to the helicase family. RecG subfamily.</text>
</comment>
<evidence type="ECO:0000256" key="10">
    <source>
        <dbReference type="ARBA" id="ARBA00023204"/>
    </source>
</evidence>
<evidence type="ECO:0000256" key="2">
    <source>
        <dbReference type="ARBA" id="ARBA00017846"/>
    </source>
</evidence>
<dbReference type="EMBL" id="FUWV01000001">
    <property type="protein sequence ID" value="SJZ35353.1"/>
    <property type="molecule type" value="Genomic_DNA"/>
</dbReference>
<dbReference type="Gene3D" id="2.40.50.140">
    <property type="entry name" value="Nucleic acid-binding proteins"/>
    <property type="match status" value="1"/>
</dbReference>
<dbReference type="InterPro" id="IPR045562">
    <property type="entry name" value="RecG_dom3_C"/>
</dbReference>
<dbReference type="SMART" id="SM00490">
    <property type="entry name" value="HELICc"/>
    <property type="match status" value="1"/>
</dbReference>
<dbReference type="InterPro" id="IPR011545">
    <property type="entry name" value="DEAD/DEAH_box_helicase_dom"/>
</dbReference>
<comment type="function">
    <text evidence="15">Plays a critical role in recombination and DNA repair. Helps process Holliday junction intermediates to mature products by catalyzing branch migration. Has replication fork regression activity, unwinds stalled or blocked replication forks to make a HJ that can be resolved. Has a DNA unwinding activity characteristic of a DNA helicase with 3'-5' polarity.</text>
</comment>
<evidence type="ECO:0000313" key="18">
    <source>
        <dbReference type="EMBL" id="SJZ35353.1"/>
    </source>
</evidence>
<evidence type="ECO:0000256" key="7">
    <source>
        <dbReference type="ARBA" id="ARBA00022840"/>
    </source>
</evidence>
<keyword evidence="6 15" id="KW-0347">Helicase</keyword>
<evidence type="ECO:0000259" key="17">
    <source>
        <dbReference type="PROSITE" id="PS51194"/>
    </source>
</evidence>
<keyword evidence="10 15" id="KW-0234">DNA repair</keyword>
<dbReference type="CDD" id="cd04488">
    <property type="entry name" value="RecG_wedge_OBF"/>
    <property type="match status" value="1"/>
</dbReference>
<dbReference type="EC" id="5.6.2.4" evidence="13 15"/>
<dbReference type="SMART" id="SM00487">
    <property type="entry name" value="DEXDc"/>
    <property type="match status" value="1"/>
</dbReference>
<name>A0A1T4JYV8_9FIRM</name>
<evidence type="ECO:0000256" key="4">
    <source>
        <dbReference type="ARBA" id="ARBA00022763"/>
    </source>
</evidence>
<comment type="catalytic activity">
    <reaction evidence="14 15">
        <text>ATP + H2O = ADP + phosphate + H(+)</text>
        <dbReference type="Rhea" id="RHEA:13065"/>
        <dbReference type="ChEBI" id="CHEBI:15377"/>
        <dbReference type="ChEBI" id="CHEBI:15378"/>
        <dbReference type="ChEBI" id="CHEBI:30616"/>
        <dbReference type="ChEBI" id="CHEBI:43474"/>
        <dbReference type="ChEBI" id="CHEBI:456216"/>
        <dbReference type="EC" id="5.6.2.4"/>
    </reaction>
</comment>
<dbReference type="NCBIfam" id="NF008168">
    <property type="entry name" value="PRK10917.2-2"/>
    <property type="match status" value="1"/>
</dbReference>
<dbReference type="GO" id="GO:0043138">
    <property type="term" value="F:3'-5' DNA helicase activity"/>
    <property type="evidence" value="ECO:0007669"/>
    <property type="project" value="UniProtKB-EC"/>
</dbReference>
<dbReference type="Pfam" id="PF00271">
    <property type="entry name" value="Helicase_C"/>
    <property type="match status" value="1"/>
</dbReference>
<dbReference type="NCBIfam" id="TIGR00643">
    <property type="entry name" value="recG"/>
    <property type="match status" value="1"/>
</dbReference>
<dbReference type="Pfam" id="PF19833">
    <property type="entry name" value="RecG_dom3_C"/>
    <property type="match status" value="1"/>
</dbReference>
<evidence type="ECO:0000256" key="14">
    <source>
        <dbReference type="ARBA" id="ARBA00048988"/>
    </source>
</evidence>
<evidence type="ECO:0000256" key="5">
    <source>
        <dbReference type="ARBA" id="ARBA00022801"/>
    </source>
</evidence>
<reference evidence="18 19" key="1">
    <citation type="submission" date="2017-02" db="EMBL/GenBank/DDBJ databases">
        <authorList>
            <person name="Peterson S.W."/>
        </authorList>
    </citation>
    <scope>NUCLEOTIDE SEQUENCE [LARGE SCALE GENOMIC DNA]</scope>
    <source>
        <strain evidence="18 19">DSM 15102</strain>
    </source>
</reference>
<dbReference type="GO" id="GO:0005524">
    <property type="term" value="F:ATP binding"/>
    <property type="evidence" value="ECO:0007669"/>
    <property type="project" value="UniProtKB-KW"/>
</dbReference>
<evidence type="ECO:0000313" key="19">
    <source>
        <dbReference type="Proteomes" id="UP000196365"/>
    </source>
</evidence>
<evidence type="ECO:0000256" key="1">
    <source>
        <dbReference type="ARBA" id="ARBA00007504"/>
    </source>
</evidence>
<dbReference type="GO" id="GO:0006310">
    <property type="term" value="P:DNA recombination"/>
    <property type="evidence" value="ECO:0007669"/>
    <property type="project" value="UniProtKB-UniRule"/>
</dbReference>
<feature type="domain" description="Helicase ATP-binding" evidence="16">
    <location>
        <begin position="274"/>
        <end position="435"/>
    </location>
</feature>
<proteinExistence type="inferred from homology"/>
<keyword evidence="7 15" id="KW-0067">ATP-binding</keyword>
<protein>
    <recommendedName>
        <fullName evidence="2 15">ATP-dependent DNA helicase RecG</fullName>
        <ecNumber evidence="13 15">5.6.2.4</ecNumber>
    </recommendedName>
</protein>
<evidence type="ECO:0000256" key="13">
    <source>
        <dbReference type="ARBA" id="ARBA00034808"/>
    </source>
</evidence>
<dbReference type="PROSITE" id="PS51192">
    <property type="entry name" value="HELICASE_ATP_BIND_1"/>
    <property type="match status" value="1"/>
</dbReference>
<keyword evidence="19" id="KW-1185">Reference proteome</keyword>
<dbReference type="PANTHER" id="PTHR47964">
    <property type="entry name" value="ATP-DEPENDENT DNA HELICASE HOMOLOG RECG, CHLOROPLASTIC"/>
    <property type="match status" value="1"/>
</dbReference>
<dbReference type="InterPro" id="IPR004609">
    <property type="entry name" value="ATP-dep_DNA_helicase_RecG"/>
</dbReference>
<evidence type="ECO:0000256" key="12">
    <source>
        <dbReference type="ARBA" id="ARBA00034617"/>
    </source>
</evidence>
<keyword evidence="3 15" id="KW-0547">Nucleotide-binding</keyword>
<dbReference type="Pfam" id="PF00270">
    <property type="entry name" value="DEAD"/>
    <property type="match status" value="1"/>
</dbReference>
<accession>A0A1T4JYV8</accession>
<dbReference type="Proteomes" id="UP000196365">
    <property type="component" value="Unassembled WGS sequence"/>
</dbReference>
<dbReference type="SUPFAM" id="SSF50249">
    <property type="entry name" value="Nucleic acid-binding proteins"/>
    <property type="match status" value="1"/>
</dbReference>
<dbReference type="CDD" id="cd17992">
    <property type="entry name" value="DEXHc_RecG"/>
    <property type="match status" value="1"/>
</dbReference>
<dbReference type="RefSeq" id="WP_087677663.1">
    <property type="nucleotide sequence ID" value="NZ_FUWV01000001.1"/>
</dbReference>
<gene>
    <name evidence="18" type="ORF">SAMN02745973_00218</name>
</gene>
<dbReference type="Gene3D" id="3.40.50.300">
    <property type="entry name" value="P-loop containing nucleotide triphosphate hydrolases"/>
    <property type="match status" value="2"/>
</dbReference>
<dbReference type="InterPro" id="IPR014001">
    <property type="entry name" value="Helicase_ATP-bd"/>
</dbReference>
<evidence type="ECO:0000256" key="9">
    <source>
        <dbReference type="ARBA" id="ARBA00023172"/>
    </source>
</evidence>
<dbReference type="Pfam" id="PF17191">
    <property type="entry name" value="RecG_wedge"/>
    <property type="match status" value="1"/>
</dbReference>
<evidence type="ECO:0000256" key="11">
    <source>
        <dbReference type="ARBA" id="ARBA00023235"/>
    </source>
</evidence>
<dbReference type="PROSITE" id="PS51194">
    <property type="entry name" value="HELICASE_CTER"/>
    <property type="match status" value="1"/>
</dbReference>
<dbReference type="SUPFAM" id="SSF52540">
    <property type="entry name" value="P-loop containing nucleoside triphosphate hydrolases"/>
    <property type="match status" value="2"/>
</dbReference>
<evidence type="ECO:0000256" key="3">
    <source>
        <dbReference type="ARBA" id="ARBA00022741"/>
    </source>
</evidence>
<dbReference type="NCBIfam" id="NF008165">
    <property type="entry name" value="PRK10917.1-3"/>
    <property type="match status" value="1"/>
</dbReference>
<keyword evidence="4 15" id="KW-0227">DNA damage</keyword>
<dbReference type="GO" id="GO:0003677">
    <property type="term" value="F:DNA binding"/>
    <property type="evidence" value="ECO:0007669"/>
    <property type="project" value="UniProtKB-KW"/>
</dbReference>
<keyword evidence="5 15" id="KW-0378">Hydrolase</keyword>
<dbReference type="GO" id="GO:0016887">
    <property type="term" value="F:ATP hydrolysis activity"/>
    <property type="evidence" value="ECO:0007669"/>
    <property type="project" value="RHEA"/>
</dbReference>
<sequence>MKLIDSIEKIKGIGPKKKKEFKKMGIETIEDLICFYPRTYQDRTKIKKISDCRDGEYTGIIAKVIGNGMNIRVNNRNLIITKVSIENNGVIGEAIWYNKPFMKNILKIGKKYYLYGKINKRFYRIQIVSPDYKIIEDQKFIEPEILPIYSTTSYLNQKEIRRYVRFTLDEMKGNIQEYLPDIIRKKYRLCEINFALENIHFPKDKEHYKIAKKRLIFDEFFSIQMALFLIKEQNKQQEKGIILKSTLELEKFIQQLPFQLTNAQNRVVEEIKKDFISGKIMNRLVQGDVGSGKTIIAAISLFIAYLNGYQGAMMAPTEILAIQHYVTLEKLYKNFGIRMLLLTGNMKPSEKKESIKKIRKGEVDIVIGTHAIIQENIEFFKLGLVITDEQHRFGVKQRAQLSNKGKNPHIMIMTATPIPRTLSFILYGDLDISIIDELPPGRKKVKTYQISSNLEEKLYSFVKEQIQMGRQAYIVCPLIEESENMEAYSITTLAQKLKKKYFCTEKIELIHGKMKNTQKQEIMQQFKQGNIDILLSTTIIEVGVDVPNASIMVIQNAERFGLAQLHQLRGRIGRGNSQSYCFLVTNKNNEIVNKRMKTMTDTNDGFIIAEKDLMMRGPGDFLGVRQHGLPEFKIANIFRDMNILKMTQKACKEVYEMKEKSTLEEYILKKFEKKLDQVILN</sequence>
<keyword evidence="8" id="KW-0238">DNA-binding</keyword>
<dbReference type="PANTHER" id="PTHR47964:SF1">
    <property type="entry name" value="ATP-DEPENDENT DNA HELICASE HOMOLOG RECG, CHLOROPLASTIC"/>
    <property type="match status" value="1"/>
</dbReference>
<evidence type="ECO:0000259" key="16">
    <source>
        <dbReference type="PROSITE" id="PS51192"/>
    </source>
</evidence>
<dbReference type="InterPro" id="IPR033454">
    <property type="entry name" value="RecG_wedge"/>
</dbReference>